<dbReference type="PANTHER" id="PTHR43081:SF1">
    <property type="entry name" value="ADENYLATE CYCLASE, TERMINAL-DIFFERENTIATION SPECIFIC"/>
    <property type="match status" value="1"/>
</dbReference>
<dbReference type="Proteomes" id="UP000305760">
    <property type="component" value="Unassembled WGS sequence"/>
</dbReference>
<dbReference type="InterPro" id="IPR050697">
    <property type="entry name" value="Adenylyl/Guanylyl_Cyclase_3/4"/>
</dbReference>
<dbReference type="CDD" id="cd07302">
    <property type="entry name" value="CHD"/>
    <property type="match status" value="1"/>
</dbReference>
<dbReference type="GO" id="GO:0009190">
    <property type="term" value="P:cyclic nucleotide biosynthetic process"/>
    <property type="evidence" value="ECO:0007669"/>
    <property type="project" value="InterPro"/>
</dbReference>
<dbReference type="NCBIfam" id="TIGR04510">
    <property type="entry name" value="mod_pep_cyc"/>
    <property type="match status" value="1"/>
</dbReference>
<dbReference type="PANTHER" id="PTHR43081">
    <property type="entry name" value="ADENYLATE CYCLASE, TERMINAL-DIFFERENTIATION SPECIFIC-RELATED"/>
    <property type="match status" value="1"/>
</dbReference>
<dbReference type="OrthoDB" id="5928393at2"/>
<protein>
    <submittedName>
        <fullName evidence="2">Putative peptide modification system cyclase</fullName>
    </submittedName>
</protein>
<dbReference type="InterPro" id="IPR001054">
    <property type="entry name" value="A/G_cyclase"/>
</dbReference>
<organism evidence="2 3">
    <name type="scientific">Arenimonas terrae</name>
    <dbReference type="NCBI Taxonomy" id="2546226"/>
    <lineage>
        <taxon>Bacteria</taxon>
        <taxon>Pseudomonadati</taxon>
        <taxon>Pseudomonadota</taxon>
        <taxon>Gammaproteobacteria</taxon>
        <taxon>Lysobacterales</taxon>
        <taxon>Lysobacteraceae</taxon>
        <taxon>Arenimonas</taxon>
    </lineage>
</organism>
<dbReference type="SUPFAM" id="SSF55073">
    <property type="entry name" value="Nucleotide cyclase"/>
    <property type="match status" value="1"/>
</dbReference>
<dbReference type="GO" id="GO:0004016">
    <property type="term" value="F:adenylate cyclase activity"/>
    <property type="evidence" value="ECO:0007669"/>
    <property type="project" value="UniProtKB-ARBA"/>
</dbReference>
<keyword evidence="3" id="KW-1185">Reference proteome</keyword>
<feature type="domain" description="Guanylate cyclase" evidence="1">
    <location>
        <begin position="22"/>
        <end position="146"/>
    </location>
</feature>
<accession>A0A5C4RP89</accession>
<dbReference type="EMBL" id="SMDR01000005">
    <property type="protein sequence ID" value="TNJ32754.1"/>
    <property type="molecule type" value="Genomic_DNA"/>
</dbReference>
<gene>
    <name evidence="2" type="ORF">E1B00_15275</name>
</gene>
<dbReference type="GO" id="GO:0035556">
    <property type="term" value="P:intracellular signal transduction"/>
    <property type="evidence" value="ECO:0007669"/>
    <property type="project" value="InterPro"/>
</dbReference>
<dbReference type="Gene3D" id="3.40.50.10610">
    <property type="entry name" value="ABC-type transport auxiliary lipoprotein component"/>
    <property type="match status" value="1"/>
</dbReference>
<comment type="caution">
    <text evidence="2">The sequence shown here is derived from an EMBL/GenBank/DDBJ whole genome shotgun (WGS) entry which is preliminary data.</text>
</comment>
<reference evidence="2 3" key="1">
    <citation type="submission" date="2019-03" db="EMBL/GenBank/DDBJ databases">
        <title>Arenimonas daejeonensis sp. nov., isolated from compost.</title>
        <authorList>
            <person name="Jeon C.O."/>
        </authorList>
    </citation>
    <scope>NUCLEOTIDE SEQUENCE [LARGE SCALE GENOMIC DNA]</scope>
    <source>
        <strain evidence="2 3">R29</strain>
    </source>
</reference>
<dbReference type="PROSITE" id="PS50125">
    <property type="entry name" value="GUANYLATE_CYCLASE_2"/>
    <property type="match status" value="1"/>
</dbReference>
<dbReference type="Gene3D" id="3.30.70.1230">
    <property type="entry name" value="Nucleotide cyclase"/>
    <property type="match status" value="1"/>
</dbReference>
<name>A0A5C4RP89_9GAMM</name>
<sequence length="876" mass="95765">MDAPELRPMNAHAAAVTPVLRTVLLCDIVESTALVERLGDVRVVALLQKHDRLLREAMAFCHGQLIDKADGVLALFERPIQALDFALRYQRGLRELGASEKLELRARIGIHVGDVMMWANEPKDVLAGAKAFEVEGLAKPVAARLMNLALPGQILMSGMAQNLAQRAVGELGDAGANLRWLLHGRYSFKGVPAPMLVHEVGEPGLSPLRAPTSGAKAWREVPLWRRPPVLALELLLVGVLGTAVFWTTLRSPPAIAFAERDWVVVADLQNRTDEPVFDDALDVALRIGLEQSRHVNLVSELQIDRALERMQRQGQPVDRQLATELALREGAKAVILPTVAEVGGVVRVSLEVIDPNSGVTVYSESADGRGADGVLPAMDVAMANVRGRLGEAMASVENTSRPLEQVTTGDLEALRAFSLGLKALWASRYPDAWSLFEQAVKRDPEFAMAYLRMAFMRYSAGDGPETERLLAKAQEHRGNLSEREALFLDAAAEVLKGPDAAMSKLKVLAAMYPDEYRAYYNFAYFGVQDAQRYREAADYLAPAIVPQNPMQASAAYLLGNALLAAGDTDAALAAFQRADSLGVGGFKRNHAEAFAVQRRYSDADRVLRSQTPTGFDDIDIGQQLARVSFNVDRGRIPDALDAARELVGKSRTLASRAQWTHQGVELSLRAYAKDPGFAADLRAYQRVLSGPLASATLQDRRHLEFNLLAAGWMAAYSGDLALARQILAELPQAGKSAYPANVGMAAALQAELDLAEGRPAAALARLTPLVDDGRELYFVRAVRMRAFEASGDQESALRDAEWLLTQRGRAFVEYNADHVWQAANLIEANLALEAASRYADALGKPELAQRRRNEFGAAWPDSRQVRQILRLRAGRH</sequence>
<dbReference type="AlphaFoldDB" id="A0A5C4RP89"/>
<dbReference type="InterPro" id="IPR011990">
    <property type="entry name" value="TPR-like_helical_dom_sf"/>
</dbReference>
<evidence type="ECO:0000259" key="1">
    <source>
        <dbReference type="PROSITE" id="PS50125"/>
    </source>
</evidence>
<proteinExistence type="predicted"/>
<evidence type="ECO:0000313" key="3">
    <source>
        <dbReference type="Proteomes" id="UP000305760"/>
    </source>
</evidence>
<dbReference type="InterPro" id="IPR029787">
    <property type="entry name" value="Nucleotide_cyclase"/>
</dbReference>
<evidence type="ECO:0000313" key="2">
    <source>
        <dbReference type="EMBL" id="TNJ32754.1"/>
    </source>
</evidence>
<dbReference type="SUPFAM" id="SSF48452">
    <property type="entry name" value="TPR-like"/>
    <property type="match status" value="1"/>
</dbReference>
<dbReference type="InterPro" id="IPR030966">
    <property type="entry name" value="Mod_pep_cyc"/>
</dbReference>
<dbReference type="Gene3D" id="1.25.40.10">
    <property type="entry name" value="Tetratricopeptide repeat domain"/>
    <property type="match status" value="2"/>
</dbReference>